<dbReference type="Gene3D" id="2.160.20.10">
    <property type="entry name" value="Single-stranded right-handed beta-helix, Pectin lyase-like"/>
    <property type="match status" value="1"/>
</dbReference>
<organism evidence="2 3">
    <name type="scientific">Yersinia rochesterensis</name>
    <dbReference type="NCBI Taxonomy" id="1604335"/>
    <lineage>
        <taxon>Bacteria</taxon>
        <taxon>Pseudomonadati</taxon>
        <taxon>Pseudomonadota</taxon>
        <taxon>Gammaproteobacteria</taxon>
        <taxon>Enterobacterales</taxon>
        <taxon>Yersiniaceae</taxon>
        <taxon>Yersinia</taxon>
    </lineage>
</organism>
<evidence type="ECO:0000313" key="3">
    <source>
        <dbReference type="Proteomes" id="UP000265864"/>
    </source>
</evidence>
<evidence type="ECO:0000259" key="1">
    <source>
        <dbReference type="SMART" id="SM00912"/>
    </source>
</evidence>
<name>A0A386HJJ1_9GAMM</name>
<proteinExistence type="predicted"/>
<dbReference type="GeneID" id="82552989"/>
<dbReference type="SMART" id="SM00912">
    <property type="entry name" value="Haemagg_act"/>
    <property type="match status" value="1"/>
</dbReference>
<dbReference type="Proteomes" id="UP000265864">
    <property type="component" value="Chromosome"/>
</dbReference>
<dbReference type="AlphaFoldDB" id="A0A386HJJ1"/>
<dbReference type="Pfam" id="PF05860">
    <property type="entry name" value="TPS"/>
    <property type="match status" value="1"/>
</dbReference>
<dbReference type="RefSeq" id="WP_050291872.1">
    <property type="nucleotide sequence ID" value="NZ_CP032482.1"/>
</dbReference>
<dbReference type="NCBIfam" id="TIGR01901">
    <property type="entry name" value="adhes_NPXG"/>
    <property type="match status" value="1"/>
</dbReference>
<sequence>MINAYIYSDLNIKNGMIIPCCFLYFTIPLSYAEIVVDKNAPLHQQPSVSSIYIKWSEAHCKALDAHCRGANYTAINIQTPNDKGISHNKYVKFDVINSSGYDKVSLNNFPASSATGNPNLTTVSAKVILNEVTSGNKSLLNGELIVAGEKAHVIIANPAGISCDGCYFSNIDYVTLTTGLPVFNGEGQLGGYQVSSGVIDIGTRGLKHNDSDDTYLDLFVHSLKVGGEIRSSDILAIIGKNSISYAPINGKVNVKSLVGASSGNKNNPGVDVSHLGGMYANKIFVFSRNRGVKNSGVLHATNKLILSSNRFIKNNHGKISSGNIILRSFALIDNQQGTIKNIRPIPLANTEERFGINITGKILNNKEGYIHSNIGDVLMTTDGNFYNSGGLIKTVGSYGHADIKIKAKLVNNFNGVVITSNNILINADSLKNNQGRVVSAFGTVTLRYKTLEDTTGVLHGGMGVKRTIK</sequence>
<accession>A0A386HJJ1</accession>
<dbReference type="SUPFAM" id="SSF51126">
    <property type="entry name" value="Pectin lyase-like"/>
    <property type="match status" value="1"/>
</dbReference>
<evidence type="ECO:0000313" key="2">
    <source>
        <dbReference type="EMBL" id="AYD45740.1"/>
    </source>
</evidence>
<protein>
    <submittedName>
        <fullName evidence="2">Filamentous hemagglutinin N-terminal domain-containing protein</fullName>
    </submittedName>
</protein>
<gene>
    <name evidence="2" type="ORF">DXZ79_19895</name>
</gene>
<reference evidence="2 3" key="1">
    <citation type="submission" date="2018-09" db="EMBL/GenBank/DDBJ databases">
        <title>Yersinia kristensenii subsp. rochesterensis subsp. nov., Isolated from Human Feces.</title>
        <authorList>
            <person name="Cunningham S.A."/>
            <person name="Jeraldo P."/>
            <person name="Patel R."/>
        </authorList>
    </citation>
    <scope>NUCLEOTIDE SEQUENCE [LARGE SCALE GENOMIC DNA]</scope>
    <source>
        <strain evidence="2 3">ATCC BAA-2637</strain>
    </source>
</reference>
<dbReference type="InterPro" id="IPR011050">
    <property type="entry name" value="Pectin_lyase_fold/virulence"/>
</dbReference>
<dbReference type="EMBL" id="CP032482">
    <property type="protein sequence ID" value="AYD45740.1"/>
    <property type="molecule type" value="Genomic_DNA"/>
</dbReference>
<dbReference type="InterPro" id="IPR008638">
    <property type="entry name" value="FhaB/CdiA-like_TPS"/>
</dbReference>
<dbReference type="InterPro" id="IPR012334">
    <property type="entry name" value="Pectin_lyas_fold"/>
</dbReference>
<feature type="domain" description="Filamentous haemagglutinin FhaB/tRNA nuclease CdiA-like TPS" evidence="1">
    <location>
        <begin position="69"/>
        <end position="186"/>
    </location>
</feature>